<dbReference type="SUPFAM" id="SSF50249">
    <property type="entry name" value="Nucleic acid-binding proteins"/>
    <property type="match status" value="1"/>
</dbReference>
<dbReference type="HAMAP" id="MF_00201">
    <property type="entry name" value="RecO"/>
    <property type="match status" value="1"/>
</dbReference>
<protein>
    <recommendedName>
        <fullName evidence="4">DNA repair protein RecO</fullName>
    </recommendedName>
    <alternativeName>
        <fullName evidence="4">Recombination protein O</fullName>
    </alternativeName>
</protein>
<dbReference type="InterPro" id="IPR003717">
    <property type="entry name" value="RecO"/>
</dbReference>
<keyword evidence="2 4" id="KW-0233">DNA recombination</keyword>
<dbReference type="AlphaFoldDB" id="A0A7C4YRL7"/>
<dbReference type="SUPFAM" id="SSF57863">
    <property type="entry name" value="ArfGap/RecO-like zinc finger"/>
    <property type="match status" value="1"/>
</dbReference>
<proteinExistence type="inferred from homology"/>
<evidence type="ECO:0000256" key="3">
    <source>
        <dbReference type="ARBA" id="ARBA00023204"/>
    </source>
</evidence>
<reference evidence="6" key="1">
    <citation type="journal article" date="2020" name="mSystems">
        <title>Genome- and Community-Level Interaction Insights into Carbon Utilization and Element Cycling Functions of Hydrothermarchaeota in Hydrothermal Sediment.</title>
        <authorList>
            <person name="Zhou Z."/>
            <person name="Liu Y."/>
            <person name="Xu W."/>
            <person name="Pan J."/>
            <person name="Luo Z.H."/>
            <person name="Li M."/>
        </authorList>
    </citation>
    <scope>NUCLEOTIDE SEQUENCE [LARGE SCALE GENOMIC DNA]</scope>
    <source>
        <strain evidence="6">SpSt-780</strain>
    </source>
</reference>
<accession>A0A7C4YRL7</accession>
<evidence type="ECO:0000256" key="4">
    <source>
        <dbReference type="HAMAP-Rule" id="MF_00201"/>
    </source>
</evidence>
<sequence length="233" mass="27302">MLHKDEGIILRNISFKNTSIVTHIYTKKSGNLSFVIKGYKKSKLSGSIESGYLVSFVYYKREYQDMGIIKEANIISPFFQLRKNSDKLKILFSILYILEHSPKSLPLWNITLKTLNFIENKDNIYVFAYFLLYFYYIEGIFPVIEKCSVCGKKDIRYFSITKNGTVCNEHKSEEDIEINEWFNVFLKIYSGKISDIKESSYNFLIDVLIKYGEFHLGDWVSHLRNILPSIISQ</sequence>
<dbReference type="InterPro" id="IPR022572">
    <property type="entry name" value="DNA_rep/recomb_RecO_N"/>
</dbReference>
<comment type="caution">
    <text evidence="6">The sequence shown here is derived from an EMBL/GenBank/DDBJ whole genome shotgun (WGS) entry which is preliminary data.</text>
</comment>
<dbReference type="GO" id="GO:0043590">
    <property type="term" value="C:bacterial nucleoid"/>
    <property type="evidence" value="ECO:0007669"/>
    <property type="project" value="TreeGrafter"/>
</dbReference>
<dbReference type="Pfam" id="PF11967">
    <property type="entry name" value="RecO_N"/>
    <property type="match status" value="1"/>
</dbReference>
<dbReference type="Gene3D" id="2.40.50.140">
    <property type="entry name" value="Nucleic acid-binding proteins"/>
    <property type="match status" value="1"/>
</dbReference>
<evidence type="ECO:0000256" key="2">
    <source>
        <dbReference type="ARBA" id="ARBA00023172"/>
    </source>
</evidence>
<dbReference type="GO" id="GO:0006310">
    <property type="term" value="P:DNA recombination"/>
    <property type="evidence" value="ECO:0007669"/>
    <property type="project" value="UniProtKB-UniRule"/>
</dbReference>
<evidence type="ECO:0000313" key="6">
    <source>
        <dbReference type="EMBL" id="HGW91668.1"/>
    </source>
</evidence>
<feature type="domain" description="DNA replication/recombination mediator RecO N-terminal" evidence="5">
    <location>
        <begin position="1"/>
        <end position="78"/>
    </location>
</feature>
<dbReference type="NCBIfam" id="TIGR00613">
    <property type="entry name" value="reco"/>
    <property type="match status" value="1"/>
</dbReference>
<dbReference type="EMBL" id="DTHG01000045">
    <property type="protein sequence ID" value="HGW91668.1"/>
    <property type="molecule type" value="Genomic_DNA"/>
</dbReference>
<dbReference type="InterPro" id="IPR012340">
    <property type="entry name" value="NA-bd_OB-fold"/>
</dbReference>
<evidence type="ECO:0000256" key="1">
    <source>
        <dbReference type="ARBA" id="ARBA00022763"/>
    </source>
</evidence>
<gene>
    <name evidence="4 6" type="primary">recO</name>
    <name evidence="6" type="ORF">ENV67_03905</name>
</gene>
<comment type="function">
    <text evidence="4">Involved in DNA repair and RecF pathway recombination.</text>
</comment>
<comment type="similarity">
    <text evidence="4">Belongs to the RecO family.</text>
</comment>
<dbReference type="PANTHER" id="PTHR33991:SF1">
    <property type="entry name" value="DNA REPAIR PROTEIN RECO"/>
    <property type="match status" value="1"/>
</dbReference>
<keyword evidence="1 4" id="KW-0227">DNA damage</keyword>
<keyword evidence="3 4" id="KW-0234">DNA repair</keyword>
<dbReference type="InterPro" id="IPR037278">
    <property type="entry name" value="ARFGAP/RecO"/>
</dbReference>
<dbReference type="GO" id="GO:0006302">
    <property type="term" value="P:double-strand break repair"/>
    <property type="evidence" value="ECO:0007669"/>
    <property type="project" value="TreeGrafter"/>
</dbReference>
<dbReference type="PANTHER" id="PTHR33991">
    <property type="entry name" value="DNA REPAIR PROTEIN RECO"/>
    <property type="match status" value="1"/>
</dbReference>
<name>A0A7C4YRL7_UNCW3</name>
<evidence type="ECO:0000259" key="5">
    <source>
        <dbReference type="Pfam" id="PF11967"/>
    </source>
</evidence>
<organism evidence="6">
    <name type="scientific">candidate division WOR-3 bacterium</name>
    <dbReference type="NCBI Taxonomy" id="2052148"/>
    <lineage>
        <taxon>Bacteria</taxon>
        <taxon>Bacteria division WOR-3</taxon>
    </lineage>
</organism>